<feature type="coiled-coil region" evidence="1">
    <location>
        <begin position="55"/>
        <end position="82"/>
    </location>
</feature>
<comment type="caution">
    <text evidence="3">The sequence shown here is derived from an EMBL/GenBank/DDBJ whole genome shotgun (WGS) entry which is preliminary data.</text>
</comment>
<evidence type="ECO:0000256" key="1">
    <source>
        <dbReference type="SAM" id="Coils"/>
    </source>
</evidence>
<evidence type="ECO:0000313" key="3">
    <source>
        <dbReference type="EMBL" id="KAF3563545.1"/>
    </source>
</evidence>
<evidence type="ECO:0000313" key="4">
    <source>
        <dbReference type="Proteomes" id="UP000266723"/>
    </source>
</evidence>
<sequence length="433" mass="49564">MVSEHSHPLDGAIPDSTSNSESMDEMTALLMKWRAEDKKEYEIQRKEKSRMDEIFTRVQIRLQQLKSSLRELRGNMELEDETDSDLLPENVEPIPEGFELVKGRILQIEATEPFAPIETSRKSGNPLRTSVEQLIEDNDDEDSKLIKNMGMTTRSLSVNPCKMKKMYADTKQATQRRFLQACQIYGMFCGAMLRTRTSEISNYKRPIVDTGGDGDDSSMYLSLLFGNEKEVSENVGWNKEDRSVQAEKLQIAELRVQNNGAVRNESAWDPGGLSKCWNVNWRTWLNCSKYLASTELVELGERIKVSVIYHNGQDKGRHGGIELGLVVFKEVLKMLGFLLLIWEGLSVPVSVVKYQVTGKFQEEEIMTEVVSLGCKDFHFVNMMISYVTCEFERKNGKRHNKGQEELSVLLYLKLFRPIMFQCSIRQGHQSSRA</sequence>
<gene>
    <name evidence="3" type="ORF">DY000_02018347</name>
</gene>
<feature type="region of interest" description="Disordered" evidence="2">
    <location>
        <begin position="1"/>
        <end position="24"/>
    </location>
</feature>
<organism evidence="3 4">
    <name type="scientific">Brassica cretica</name>
    <name type="common">Mustard</name>
    <dbReference type="NCBI Taxonomy" id="69181"/>
    <lineage>
        <taxon>Eukaryota</taxon>
        <taxon>Viridiplantae</taxon>
        <taxon>Streptophyta</taxon>
        <taxon>Embryophyta</taxon>
        <taxon>Tracheophyta</taxon>
        <taxon>Spermatophyta</taxon>
        <taxon>Magnoliopsida</taxon>
        <taxon>eudicotyledons</taxon>
        <taxon>Gunneridae</taxon>
        <taxon>Pentapetalae</taxon>
        <taxon>rosids</taxon>
        <taxon>malvids</taxon>
        <taxon>Brassicales</taxon>
        <taxon>Brassicaceae</taxon>
        <taxon>Brassiceae</taxon>
        <taxon>Brassica</taxon>
    </lineage>
</organism>
<accession>A0ABQ7CV39</accession>
<reference evidence="3 4" key="1">
    <citation type="journal article" date="2020" name="BMC Genomics">
        <title>Intraspecific diversification of the crop wild relative Brassica cretica Lam. using demographic model selection.</title>
        <authorList>
            <person name="Kioukis A."/>
            <person name="Michalopoulou V.A."/>
            <person name="Briers L."/>
            <person name="Pirintsos S."/>
            <person name="Studholme D.J."/>
            <person name="Pavlidis P."/>
            <person name="Sarris P.F."/>
        </authorList>
    </citation>
    <scope>NUCLEOTIDE SEQUENCE [LARGE SCALE GENOMIC DNA]</scope>
    <source>
        <strain evidence="4">cv. PFS-1207/04</strain>
    </source>
</reference>
<protein>
    <submittedName>
        <fullName evidence="3">Uncharacterized protein</fullName>
    </submittedName>
</protein>
<name>A0ABQ7CV39_BRACR</name>
<keyword evidence="1" id="KW-0175">Coiled coil</keyword>
<dbReference type="EMBL" id="QGKV02000759">
    <property type="protein sequence ID" value="KAF3563545.1"/>
    <property type="molecule type" value="Genomic_DNA"/>
</dbReference>
<proteinExistence type="predicted"/>
<keyword evidence="4" id="KW-1185">Reference proteome</keyword>
<dbReference type="Proteomes" id="UP000266723">
    <property type="component" value="Unassembled WGS sequence"/>
</dbReference>
<evidence type="ECO:0000256" key="2">
    <source>
        <dbReference type="SAM" id="MobiDB-lite"/>
    </source>
</evidence>